<gene>
    <name evidence="3" type="primary">CUT1</name>
    <name evidence="3" type="ORF">QJS10_CPB17g01276</name>
</gene>
<evidence type="ECO:0000259" key="2">
    <source>
        <dbReference type="Pfam" id="PF08541"/>
    </source>
</evidence>
<dbReference type="GO" id="GO:0006633">
    <property type="term" value="P:fatty acid biosynthetic process"/>
    <property type="evidence" value="ECO:0007669"/>
    <property type="project" value="InterPro"/>
</dbReference>
<accession>A0AAV9CXS0</accession>
<organism evidence="3 4">
    <name type="scientific">Acorus calamus</name>
    <name type="common">Sweet flag</name>
    <dbReference type="NCBI Taxonomy" id="4465"/>
    <lineage>
        <taxon>Eukaryota</taxon>
        <taxon>Viridiplantae</taxon>
        <taxon>Streptophyta</taxon>
        <taxon>Embryophyta</taxon>
        <taxon>Tracheophyta</taxon>
        <taxon>Spermatophyta</taxon>
        <taxon>Magnoliopsida</taxon>
        <taxon>Liliopsida</taxon>
        <taxon>Acoraceae</taxon>
        <taxon>Acorus</taxon>
    </lineage>
</organism>
<dbReference type="InterPro" id="IPR016039">
    <property type="entry name" value="Thiolase-like"/>
</dbReference>
<dbReference type="InterPro" id="IPR012392">
    <property type="entry name" value="3-ktacl-CoA_syn"/>
</dbReference>
<comment type="caution">
    <text evidence="3">The sequence shown here is derived from an EMBL/GenBank/DDBJ whole genome shotgun (WGS) entry which is preliminary data.</text>
</comment>
<feature type="domain" description="Beta-ketoacyl-[acyl-carrier-protein] synthase III C-terminal" evidence="2">
    <location>
        <begin position="1"/>
        <end position="48"/>
    </location>
</feature>
<evidence type="ECO:0000313" key="4">
    <source>
        <dbReference type="Proteomes" id="UP001180020"/>
    </source>
</evidence>
<dbReference type="GO" id="GO:0016747">
    <property type="term" value="F:acyltransferase activity, transferring groups other than amino-acyl groups"/>
    <property type="evidence" value="ECO:0007669"/>
    <property type="project" value="InterPro"/>
</dbReference>
<dbReference type="PANTHER" id="PTHR31561">
    <property type="entry name" value="3-KETOACYL-COA SYNTHASE"/>
    <property type="match status" value="1"/>
</dbReference>
<dbReference type="InterPro" id="IPR013747">
    <property type="entry name" value="ACP_syn_III_C"/>
</dbReference>
<name>A0AAV9CXS0_ACOCL</name>
<sequence>MHRFGNTSSSSVWYELSYLETKGRVKKGDRVWQVAFGSGFKCNSVVWECIDDFRTSDRTAWSDRIDFYPLNVPDVIEDL</sequence>
<keyword evidence="4" id="KW-1185">Reference proteome</keyword>
<dbReference type="Proteomes" id="UP001180020">
    <property type="component" value="Unassembled WGS sequence"/>
</dbReference>
<keyword evidence="1" id="KW-0808">Transferase</keyword>
<proteinExistence type="predicted"/>
<evidence type="ECO:0000256" key="1">
    <source>
        <dbReference type="ARBA" id="ARBA00022679"/>
    </source>
</evidence>
<dbReference type="Pfam" id="PF08541">
    <property type="entry name" value="ACP_syn_III_C"/>
    <property type="match status" value="1"/>
</dbReference>
<dbReference type="EMBL" id="JAUJYO010000017">
    <property type="protein sequence ID" value="KAK1293712.1"/>
    <property type="molecule type" value="Genomic_DNA"/>
</dbReference>
<dbReference type="GO" id="GO:0016020">
    <property type="term" value="C:membrane"/>
    <property type="evidence" value="ECO:0007669"/>
    <property type="project" value="InterPro"/>
</dbReference>
<evidence type="ECO:0000313" key="3">
    <source>
        <dbReference type="EMBL" id="KAK1293712.1"/>
    </source>
</evidence>
<reference evidence="3" key="2">
    <citation type="submission" date="2023-06" db="EMBL/GenBank/DDBJ databases">
        <authorList>
            <person name="Ma L."/>
            <person name="Liu K.-W."/>
            <person name="Li Z."/>
            <person name="Hsiao Y.-Y."/>
            <person name="Qi Y."/>
            <person name="Fu T."/>
            <person name="Tang G."/>
            <person name="Zhang D."/>
            <person name="Sun W.-H."/>
            <person name="Liu D.-K."/>
            <person name="Li Y."/>
            <person name="Chen G.-Z."/>
            <person name="Liu X.-D."/>
            <person name="Liao X.-Y."/>
            <person name="Jiang Y.-T."/>
            <person name="Yu X."/>
            <person name="Hao Y."/>
            <person name="Huang J."/>
            <person name="Zhao X.-W."/>
            <person name="Ke S."/>
            <person name="Chen Y.-Y."/>
            <person name="Wu W.-L."/>
            <person name="Hsu J.-L."/>
            <person name="Lin Y.-F."/>
            <person name="Huang M.-D."/>
            <person name="Li C.-Y."/>
            <person name="Huang L."/>
            <person name="Wang Z.-W."/>
            <person name="Zhao X."/>
            <person name="Zhong W.-Y."/>
            <person name="Peng D.-H."/>
            <person name="Ahmad S."/>
            <person name="Lan S."/>
            <person name="Zhang J.-S."/>
            <person name="Tsai W.-C."/>
            <person name="Van De Peer Y."/>
            <person name="Liu Z.-J."/>
        </authorList>
    </citation>
    <scope>NUCLEOTIDE SEQUENCE</scope>
    <source>
        <strain evidence="3">CP</strain>
        <tissue evidence="3">Leaves</tissue>
    </source>
</reference>
<dbReference type="AlphaFoldDB" id="A0AAV9CXS0"/>
<protein>
    <submittedName>
        <fullName evidence="3">3-ketoacyl-CoA synthase 6</fullName>
    </submittedName>
</protein>
<reference evidence="3" key="1">
    <citation type="journal article" date="2023" name="Nat. Commun.">
        <title>Diploid and tetraploid genomes of Acorus and the evolution of monocots.</title>
        <authorList>
            <person name="Ma L."/>
            <person name="Liu K.W."/>
            <person name="Li Z."/>
            <person name="Hsiao Y.Y."/>
            <person name="Qi Y."/>
            <person name="Fu T."/>
            <person name="Tang G.D."/>
            <person name="Zhang D."/>
            <person name="Sun W.H."/>
            <person name="Liu D.K."/>
            <person name="Li Y."/>
            <person name="Chen G.Z."/>
            <person name="Liu X.D."/>
            <person name="Liao X.Y."/>
            <person name="Jiang Y.T."/>
            <person name="Yu X."/>
            <person name="Hao Y."/>
            <person name="Huang J."/>
            <person name="Zhao X.W."/>
            <person name="Ke S."/>
            <person name="Chen Y.Y."/>
            <person name="Wu W.L."/>
            <person name="Hsu J.L."/>
            <person name="Lin Y.F."/>
            <person name="Huang M.D."/>
            <person name="Li C.Y."/>
            <person name="Huang L."/>
            <person name="Wang Z.W."/>
            <person name="Zhao X."/>
            <person name="Zhong W.Y."/>
            <person name="Peng D.H."/>
            <person name="Ahmad S."/>
            <person name="Lan S."/>
            <person name="Zhang J.S."/>
            <person name="Tsai W.C."/>
            <person name="Van de Peer Y."/>
            <person name="Liu Z.J."/>
        </authorList>
    </citation>
    <scope>NUCLEOTIDE SEQUENCE</scope>
    <source>
        <strain evidence="3">CP</strain>
    </source>
</reference>
<dbReference type="SUPFAM" id="SSF53901">
    <property type="entry name" value="Thiolase-like"/>
    <property type="match status" value="1"/>
</dbReference>
<dbReference type="Gene3D" id="3.40.47.10">
    <property type="match status" value="1"/>
</dbReference>